<dbReference type="InterPro" id="IPR027417">
    <property type="entry name" value="P-loop_NTPase"/>
</dbReference>
<dbReference type="GO" id="GO:0005524">
    <property type="term" value="F:ATP binding"/>
    <property type="evidence" value="ECO:0007669"/>
    <property type="project" value="UniProtKB-KW"/>
</dbReference>
<dbReference type="PANTHER" id="PTHR43790">
    <property type="entry name" value="CARBOHYDRATE TRANSPORT ATP-BINDING PROTEIN MG119-RELATED"/>
    <property type="match status" value="1"/>
</dbReference>
<evidence type="ECO:0000256" key="2">
    <source>
        <dbReference type="ARBA" id="ARBA00022737"/>
    </source>
</evidence>
<evidence type="ECO:0000256" key="1">
    <source>
        <dbReference type="ARBA" id="ARBA00022448"/>
    </source>
</evidence>
<dbReference type="SUPFAM" id="SSF52540">
    <property type="entry name" value="P-loop containing nucleoside triphosphate hydrolases"/>
    <property type="match status" value="2"/>
</dbReference>
<evidence type="ECO:0000256" key="4">
    <source>
        <dbReference type="ARBA" id="ARBA00022840"/>
    </source>
</evidence>
<proteinExistence type="predicted"/>
<feature type="compositionally biased region" description="Low complexity" evidence="5">
    <location>
        <begin position="543"/>
        <end position="572"/>
    </location>
</feature>
<sequence>MPTPVPVIEALGATVRFQGSTALDGVDFRMFPGEVHSLMGENGAGKSTLIKALTGALALDAGIVRLEGEAVRFSSPAEAQRAGISTVYQEIDLLPNLSVAENIALGREPRRWGGIDFRQMRKDAASVLAGLGLHIDPASALGSHSLAVQQLVAIARAISTDVKVLVLDEPTSSLDVDEVAELFRVIRKLKKRGVAILFVSHFLDQVYEICDRVTVLRSGRLVGEYLTKELLRIDLVEKMLGRTIPDHLAHPRSETLDDSERSLLSASGLTVGTGIVDADLELAEGEVLGVAGLLGSGRTELARALTGVDRLDAGILRIEGTPRRFGRPRQAVNLGIVYSSENRRTEGIIGELSVQDNITLSLQAQRGIWRRLRRSRQRELAASWVEALGIRPADLDRPAATLSGGNQQKVLLARLLALSPRLLVLDEPTRGIDVGAKVEIQNLVGEFADNGLSVVFISAELEEVLRVGHRVAILRGGRVVETVASDDLTVDSLLAMVAQPDDAEASAEGATARPSDATARPSDATARPSDATARPSDATARPSDATARPSDATAPPSDAAAPSSAAAENDEE</sequence>
<dbReference type="Gene3D" id="3.40.50.300">
    <property type="entry name" value="P-loop containing nucleotide triphosphate hydrolases"/>
    <property type="match status" value="2"/>
</dbReference>
<feature type="region of interest" description="Disordered" evidence="5">
    <location>
        <begin position="501"/>
        <end position="572"/>
    </location>
</feature>
<evidence type="ECO:0000313" key="8">
    <source>
        <dbReference type="Proteomes" id="UP001323798"/>
    </source>
</evidence>
<evidence type="ECO:0000259" key="6">
    <source>
        <dbReference type="PROSITE" id="PS50893"/>
    </source>
</evidence>
<evidence type="ECO:0000256" key="5">
    <source>
        <dbReference type="SAM" id="MobiDB-lite"/>
    </source>
</evidence>
<reference evidence="7 8" key="1">
    <citation type="submission" date="2023-11" db="EMBL/GenBank/DDBJ databases">
        <title>Genome sequence of Microbacterium rhizosphaerae KACC 19337.</title>
        <authorList>
            <person name="Choi H."/>
            <person name="Kim S."/>
            <person name="Kim Y."/>
            <person name="Kwon S.-W."/>
            <person name="Heo J."/>
        </authorList>
    </citation>
    <scope>NUCLEOTIDE SEQUENCE [LARGE SCALE GENOMIC DNA]</scope>
    <source>
        <strain evidence="7 8">KACC 19337</strain>
    </source>
</reference>
<evidence type="ECO:0000256" key="3">
    <source>
        <dbReference type="ARBA" id="ARBA00022741"/>
    </source>
</evidence>
<dbReference type="Proteomes" id="UP001323798">
    <property type="component" value="Chromosome"/>
</dbReference>
<feature type="domain" description="ABC transporter" evidence="6">
    <location>
        <begin position="254"/>
        <end position="501"/>
    </location>
</feature>
<dbReference type="Pfam" id="PF00005">
    <property type="entry name" value="ABC_tran"/>
    <property type="match status" value="2"/>
</dbReference>
<keyword evidence="1" id="KW-0813">Transport</keyword>
<keyword evidence="8" id="KW-1185">Reference proteome</keyword>
<dbReference type="EMBL" id="CP139368">
    <property type="protein sequence ID" value="WPR89532.1"/>
    <property type="molecule type" value="Genomic_DNA"/>
</dbReference>
<feature type="domain" description="ABC transporter" evidence="6">
    <location>
        <begin position="8"/>
        <end position="243"/>
    </location>
</feature>
<protein>
    <submittedName>
        <fullName evidence="7">ATP-binding cassette domain-containing protein</fullName>
    </submittedName>
</protein>
<evidence type="ECO:0000313" key="7">
    <source>
        <dbReference type="EMBL" id="WPR89532.1"/>
    </source>
</evidence>
<dbReference type="InterPro" id="IPR003439">
    <property type="entry name" value="ABC_transporter-like_ATP-bd"/>
</dbReference>
<dbReference type="PROSITE" id="PS50893">
    <property type="entry name" value="ABC_TRANSPORTER_2"/>
    <property type="match status" value="2"/>
</dbReference>
<dbReference type="InterPro" id="IPR017871">
    <property type="entry name" value="ABC_transporter-like_CS"/>
</dbReference>
<dbReference type="RefSeq" id="WP_320942246.1">
    <property type="nucleotide sequence ID" value="NZ_BAABEU010000003.1"/>
</dbReference>
<accession>A0ABZ0SJJ1</accession>
<dbReference type="SMART" id="SM00382">
    <property type="entry name" value="AAA"/>
    <property type="match status" value="2"/>
</dbReference>
<keyword evidence="4 7" id="KW-0067">ATP-binding</keyword>
<dbReference type="InterPro" id="IPR050107">
    <property type="entry name" value="ABC_carbohydrate_import_ATPase"/>
</dbReference>
<name>A0ABZ0SJJ1_9MICO</name>
<dbReference type="CDD" id="cd03215">
    <property type="entry name" value="ABC_Carb_Monos_II"/>
    <property type="match status" value="1"/>
</dbReference>
<keyword evidence="3" id="KW-0547">Nucleotide-binding</keyword>
<organism evidence="7 8">
    <name type="scientific">Microbacterium rhizosphaerae</name>
    <dbReference type="NCBI Taxonomy" id="1678237"/>
    <lineage>
        <taxon>Bacteria</taxon>
        <taxon>Bacillati</taxon>
        <taxon>Actinomycetota</taxon>
        <taxon>Actinomycetes</taxon>
        <taxon>Micrococcales</taxon>
        <taxon>Microbacteriaceae</taxon>
        <taxon>Microbacterium</taxon>
    </lineage>
</organism>
<keyword evidence="2" id="KW-0677">Repeat</keyword>
<dbReference type="InterPro" id="IPR003593">
    <property type="entry name" value="AAA+_ATPase"/>
</dbReference>
<dbReference type="PANTHER" id="PTHR43790:SF9">
    <property type="entry name" value="GALACTOFURANOSE TRANSPORTER ATP-BINDING PROTEIN YTFR"/>
    <property type="match status" value="1"/>
</dbReference>
<dbReference type="CDD" id="cd03216">
    <property type="entry name" value="ABC_Carb_Monos_I"/>
    <property type="match status" value="1"/>
</dbReference>
<gene>
    <name evidence="7" type="ORF">SM116_17515</name>
</gene>
<dbReference type="PROSITE" id="PS00211">
    <property type="entry name" value="ABC_TRANSPORTER_1"/>
    <property type="match status" value="1"/>
</dbReference>